<accession>A0A9Q0BKD4</accession>
<name>A0A9Q0BKD4_9MUSC</name>
<dbReference type="AlphaFoldDB" id="A0A9Q0BKD4"/>
<proteinExistence type="predicted"/>
<keyword evidence="2" id="KW-1185">Reference proteome</keyword>
<sequence>MSKEKAVAVAVEPYIICLREPSRCCFISKVNFALYHRRSSRSAQSTACGK</sequence>
<reference evidence="1" key="1">
    <citation type="journal article" date="2023" name="Genome Biol. Evol.">
        <title>Long-read-based Genome Assembly of Drosophila gunungcola Reveals Fewer Chemosensory Genes in Flower-breeding Species.</title>
        <authorList>
            <person name="Negi A."/>
            <person name="Liao B.Y."/>
            <person name="Yeh S.D."/>
        </authorList>
    </citation>
    <scope>NUCLEOTIDE SEQUENCE</scope>
    <source>
        <strain evidence="1">Sukarami</strain>
    </source>
</reference>
<evidence type="ECO:0000313" key="2">
    <source>
        <dbReference type="Proteomes" id="UP001059596"/>
    </source>
</evidence>
<evidence type="ECO:0000313" key="1">
    <source>
        <dbReference type="EMBL" id="KAI8035392.1"/>
    </source>
</evidence>
<dbReference type="Proteomes" id="UP001059596">
    <property type="component" value="Unassembled WGS sequence"/>
</dbReference>
<gene>
    <name evidence="1" type="ORF">M5D96_011835</name>
</gene>
<dbReference type="EMBL" id="JAMKOV010000038">
    <property type="protein sequence ID" value="KAI8035392.1"/>
    <property type="molecule type" value="Genomic_DNA"/>
</dbReference>
<organism evidence="1 2">
    <name type="scientific">Drosophila gunungcola</name>
    <name type="common">fruit fly</name>
    <dbReference type="NCBI Taxonomy" id="103775"/>
    <lineage>
        <taxon>Eukaryota</taxon>
        <taxon>Metazoa</taxon>
        <taxon>Ecdysozoa</taxon>
        <taxon>Arthropoda</taxon>
        <taxon>Hexapoda</taxon>
        <taxon>Insecta</taxon>
        <taxon>Pterygota</taxon>
        <taxon>Neoptera</taxon>
        <taxon>Endopterygota</taxon>
        <taxon>Diptera</taxon>
        <taxon>Brachycera</taxon>
        <taxon>Muscomorpha</taxon>
        <taxon>Ephydroidea</taxon>
        <taxon>Drosophilidae</taxon>
        <taxon>Drosophila</taxon>
        <taxon>Sophophora</taxon>
    </lineage>
</organism>
<protein>
    <submittedName>
        <fullName evidence="1">Uncharacterized protein</fullName>
    </submittedName>
</protein>
<comment type="caution">
    <text evidence="1">The sequence shown here is derived from an EMBL/GenBank/DDBJ whole genome shotgun (WGS) entry which is preliminary data.</text>
</comment>